<dbReference type="AlphaFoldDB" id="A0A8H7EI01"/>
<name>A0A8H7EI01_9PLEO</name>
<keyword evidence="2 3" id="KW-0040">ANK repeat</keyword>
<dbReference type="PANTHER" id="PTHR24198:SF165">
    <property type="entry name" value="ANKYRIN REPEAT-CONTAINING PROTEIN-RELATED"/>
    <property type="match status" value="1"/>
</dbReference>
<dbReference type="PANTHER" id="PTHR24198">
    <property type="entry name" value="ANKYRIN REPEAT AND PROTEIN KINASE DOMAIN-CONTAINING PROTEIN"/>
    <property type="match status" value="1"/>
</dbReference>
<evidence type="ECO:0000256" key="3">
    <source>
        <dbReference type="PROSITE-ProRule" id="PRU00023"/>
    </source>
</evidence>
<dbReference type="SUPFAM" id="SSF48403">
    <property type="entry name" value="Ankyrin repeat"/>
    <property type="match status" value="2"/>
</dbReference>
<dbReference type="PROSITE" id="PS50088">
    <property type="entry name" value="ANK_REPEAT"/>
    <property type="match status" value="1"/>
</dbReference>
<gene>
    <name evidence="4" type="ORF">GT037_004035</name>
</gene>
<dbReference type="Pfam" id="PF12796">
    <property type="entry name" value="Ank_2"/>
    <property type="match status" value="1"/>
</dbReference>
<dbReference type="InterPro" id="IPR002110">
    <property type="entry name" value="Ankyrin_rpt"/>
</dbReference>
<proteinExistence type="predicted"/>
<dbReference type="EMBL" id="JAAABM010000004">
    <property type="protein sequence ID" value="KAF7678654.1"/>
    <property type="molecule type" value="Genomic_DNA"/>
</dbReference>
<dbReference type="GeneID" id="62202260"/>
<evidence type="ECO:0000313" key="5">
    <source>
        <dbReference type="Proteomes" id="UP000596902"/>
    </source>
</evidence>
<keyword evidence="5" id="KW-1185">Reference proteome</keyword>
<dbReference type="PROSITE" id="PS50297">
    <property type="entry name" value="ANK_REP_REGION"/>
    <property type="match status" value="1"/>
</dbReference>
<reference evidence="4" key="1">
    <citation type="submission" date="2020-01" db="EMBL/GenBank/DDBJ databases">
        <authorList>
            <person name="Feng Z.H.Z."/>
        </authorList>
    </citation>
    <scope>NUCLEOTIDE SEQUENCE</scope>
    <source>
        <strain evidence="4">CBS107.38</strain>
    </source>
</reference>
<evidence type="ECO:0000313" key="4">
    <source>
        <dbReference type="EMBL" id="KAF7678654.1"/>
    </source>
</evidence>
<accession>A0A8H7EI01</accession>
<feature type="repeat" description="ANK" evidence="3">
    <location>
        <begin position="348"/>
        <end position="380"/>
    </location>
</feature>
<reference evidence="4" key="2">
    <citation type="submission" date="2020-08" db="EMBL/GenBank/DDBJ databases">
        <title>Draft Genome Sequence of Cumin Blight Pathogen Alternaria burnsii.</title>
        <authorList>
            <person name="Feng Z."/>
        </authorList>
    </citation>
    <scope>NUCLEOTIDE SEQUENCE</scope>
    <source>
        <strain evidence="4">CBS107.38</strain>
    </source>
</reference>
<feature type="non-terminal residue" evidence="4">
    <location>
        <position position="1"/>
    </location>
</feature>
<protein>
    <recommendedName>
        <fullName evidence="6">Ankyrin</fullName>
    </recommendedName>
</protein>
<dbReference type="SMART" id="SM00248">
    <property type="entry name" value="ANK"/>
    <property type="match status" value="10"/>
</dbReference>
<keyword evidence="1" id="KW-0677">Repeat</keyword>
<dbReference type="Gene3D" id="1.25.40.20">
    <property type="entry name" value="Ankyrin repeat-containing domain"/>
    <property type="match status" value="3"/>
</dbReference>
<sequence>MLLLDVPPEVFENVIHELVTLAGINEAWKLRGVCHTFKATITYNVFAKQPIKAFTCPTRSIFRANSGLYLYYRSKVPLDTNPYLPNMINDMVNWMAREMNKDTENEREAIRQSLCDSLPLGLLDRDQLFRWVLGGEIKISELVSMHLHRPFGCLDKLLAAICLGYHHLIPELMQGLSSFEGHPIFGAPLQLATKLGHEAVVKAMLENISAILNDPNDPRCTRDAILTDMYESAPPGPSMFSTKHPFMGDAVVTAICQNDEDLLNLLLGWYKSHTFAISAKVWDRFLKTAITRSSLAMIQAVATLRSPKRGSAWKVRWIDYQTACEHNREDVVRFFLDQGHIDVNNKAVASSPLVKAVVAGHLNIVKILVEAGADVNYVSTWKSKQTTPILVAIKRRNFDISHYLLKRGSHMPQISNEWDERGLLLCYQNIKCERMGSGCRDFPSYTEFRGTFDQEISENILAIQPKGAFRSRRASRLLSEPENMKHYLAYHVKNPRDVFLELPTKIREMVEYVTKELEAEEDRQDRNILLEVCACVADTCRDTQNLLWISEPGLLHESWLTIRNEWRQKQCDSPGSDLDWHEKFIAALSVRAYELVARLLPDAPRYLRQGVWDYPISAAVRLGDSEMITLMLDVLDKEKGKYWKIFQMLHIDSIYNIQVGVTLSISNNHPEITALLLEYLDDYKSLTNRPFYREWVKLAIDCQNDESLKSLLQVIAEDNPYHILNRTFEQGCRMGSLNVVKMLLKHGQVQLHSSSNTSSALAASIRSGTVDMVREVVEAGADIDYAMTTHRIPGRPTITPLEYVIHIKKYDVVAYLVECGAKVPSESIWPSRAMTELLDLTPEIFKMIVHELNAESPSSTWKLRSVCRTFAAEIEDDLLSKQPENVVEKMPKVIKNKMAEYLNIHLHKISDVNDPLLKMLRRMADYLIRELAIPEKDRKVTETSMIEGFIVAAMAFLAFDLVRTLLATMPLNTRIPGIYIGRCPLVMAVAANNNGLFNEVMDHLNQLIKTPRGRYMCRSAYAFDDAFYIAVNTGKSRFVKELVEFCPRLPHYVTKETYNKWLDAAIASLNADIVKSVLLLCSSRDKVNPYLFTNACRTGSTDIVNTLLNEGNVDVNKSLIVSFKDHPLCCAIQYGDIPIIGAVLDAGADINGK</sequence>
<evidence type="ECO:0008006" key="6">
    <source>
        <dbReference type="Google" id="ProtNLM"/>
    </source>
</evidence>
<evidence type="ECO:0000256" key="2">
    <source>
        <dbReference type="ARBA" id="ARBA00023043"/>
    </source>
</evidence>
<dbReference type="Proteomes" id="UP000596902">
    <property type="component" value="Unassembled WGS sequence"/>
</dbReference>
<dbReference type="InterPro" id="IPR036770">
    <property type="entry name" value="Ankyrin_rpt-contain_sf"/>
</dbReference>
<evidence type="ECO:0000256" key="1">
    <source>
        <dbReference type="ARBA" id="ARBA00022737"/>
    </source>
</evidence>
<dbReference type="RefSeq" id="XP_038788789.1">
    <property type="nucleotide sequence ID" value="XM_038929082.1"/>
</dbReference>
<organism evidence="4 5">
    <name type="scientific">Alternaria burnsii</name>
    <dbReference type="NCBI Taxonomy" id="1187904"/>
    <lineage>
        <taxon>Eukaryota</taxon>
        <taxon>Fungi</taxon>
        <taxon>Dikarya</taxon>
        <taxon>Ascomycota</taxon>
        <taxon>Pezizomycotina</taxon>
        <taxon>Dothideomycetes</taxon>
        <taxon>Pleosporomycetidae</taxon>
        <taxon>Pleosporales</taxon>
        <taxon>Pleosporineae</taxon>
        <taxon>Pleosporaceae</taxon>
        <taxon>Alternaria</taxon>
        <taxon>Alternaria sect. Alternaria</taxon>
    </lineage>
</organism>
<comment type="caution">
    <text evidence="4">The sequence shown here is derived from an EMBL/GenBank/DDBJ whole genome shotgun (WGS) entry which is preliminary data.</text>
</comment>